<dbReference type="PRINTS" id="PR00111">
    <property type="entry name" value="ABHYDROLASE"/>
</dbReference>
<dbReference type="STRING" id="298654.FraEuI1c_2605"/>
<dbReference type="PANTHER" id="PTHR43433:SF5">
    <property type="entry name" value="AB HYDROLASE-1 DOMAIN-CONTAINING PROTEIN"/>
    <property type="match status" value="1"/>
</dbReference>
<dbReference type="InterPro" id="IPR000073">
    <property type="entry name" value="AB_hydrolase_1"/>
</dbReference>
<name>E3J405_PSEI1</name>
<sequence>MSVAYAHNGSVELAYERIGAPDGEPLLLVTGLGGQLLDWPDGFCAALAAEGFSVIRFDNRDSGLSTHFDDRAAPSHWSSLARGRSRRAPYEGTAFADDAVAVMDAAGWPSAHVVGISMGAAIAQLAAVRHPRRVRSMSLIGCLPPVGVRTLFHLRYGVFVSMARKRFPETREGAGERMVALARALASPGHPFDEEWAREVGLRCHDRRPHDMRAERRQLAAARAARGWKPGRISVPTTVLYGADDPIIRPGGARAVARAIPGARLRTHPDMGHEIPENRWPDLVADIVATTAEAPGVAAGLAWDPVT</sequence>
<dbReference type="Proteomes" id="UP000002484">
    <property type="component" value="Chromosome"/>
</dbReference>
<dbReference type="Pfam" id="PF00561">
    <property type="entry name" value="Abhydrolase_1"/>
    <property type="match status" value="1"/>
</dbReference>
<reference evidence="2 3" key="1">
    <citation type="submission" date="2010-10" db="EMBL/GenBank/DDBJ databases">
        <title>Complete sequence of Frankia sp. EuI1c.</title>
        <authorList>
            <consortium name="US DOE Joint Genome Institute"/>
            <person name="Lucas S."/>
            <person name="Copeland A."/>
            <person name="Lapidus A."/>
            <person name="Cheng J.-F."/>
            <person name="Bruce D."/>
            <person name="Goodwin L."/>
            <person name="Pitluck S."/>
            <person name="Chertkov O."/>
            <person name="Detter J.C."/>
            <person name="Han C."/>
            <person name="Tapia R."/>
            <person name="Land M."/>
            <person name="Hauser L."/>
            <person name="Jeffries C."/>
            <person name="Kyrpides N."/>
            <person name="Ivanova N."/>
            <person name="Mikhailova N."/>
            <person name="Beauchemin N."/>
            <person name="Sen A."/>
            <person name="Sur S.A."/>
            <person name="Gtari M."/>
            <person name="Wall L."/>
            <person name="Tisa L."/>
            <person name="Woyke T."/>
        </authorList>
    </citation>
    <scope>NUCLEOTIDE SEQUENCE [LARGE SCALE GENOMIC DNA]</scope>
    <source>
        <strain evidence="3">DSM 45817 / CECT 9037 / EuI1c</strain>
    </source>
</reference>
<proteinExistence type="predicted"/>
<keyword evidence="2" id="KW-0378">Hydrolase</keyword>
<dbReference type="SUPFAM" id="SSF53474">
    <property type="entry name" value="alpha/beta-Hydrolases"/>
    <property type="match status" value="1"/>
</dbReference>
<dbReference type="OrthoDB" id="8957634at2"/>
<dbReference type="HOGENOM" id="CLU_020336_0_1_11"/>
<dbReference type="EMBL" id="CP002299">
    <property type="protein sequence ID" value="ADP80638.1"/>
    <property type="molecule type" value="Genomic_DNA"/>
</dbReference>
<gene>
    <name evidence="2" type="ordered locus">FraEuI1c_2605</name>
</gene>
<protein>
    <submittedName>
        <fullName evidence="2">Alpha/beta hydrolase fold protein</fullName>
    </submittedName>
</protein>
<accession>E3J405</accession>
<keyword evidence="3" id="KW-1185">Reference proteome</keyword>
<organism evidence="2 3">
    <name type="scientific">Pseudofrankia inefficax (strain DSM 45817 / CECT 9037 / DDB 130130 / EuI1c)</name>
    <name type="common">Frankia inefficax</name>
    <dbReference type="NCBI Taxonomy" id="298654"/>
    <lineage>
        <taxon>Bacteria</taxon>
        <taxon>Bacillati</taxon>
        <taxon>Actinomycetota</taxon>
        <taxon>Actinomycetes</taxon>
        <taxon>Frankiales</taxon>
        <taxon>Frankiaceae</taxon>
        <taxon>Pseudofrankia</taxon>
    </lineage>
</organism>
<dbReference type="InterPro" id="IPR050471">
    <property type="entry name" value="AB_hydrolase"/>
</dbReference>
<dbReference type="AlphaFoldDB" id="E3J405"/>
<evidence type="ECO:0000313" key="2">
    <source>
        <dbReference type="EMBL" id="ADP80638.1"/>
    </source>
</evidence>
<dbReference type="eggNOG" id="COG2267">
    <property type="taxonomic scope" value="Bacteria"/>
</dbReference>
<dbReference type="KEGG" id="fri:FraEuI1c_2605"/>
<dbReference type="InParanoid" id="E3J405"/>
<dbReference type="GO" id="GO:0004806">
    <property type="term" value="F:triacylglycerol lipase activity"/>
    <property type="evidence" value="ECO:0007669"/>
    <property type="project" value="TreeGrafter"/>
</dbReference>
<evidence type="ECO:0000259" key="1">
    <source>
        <dbReference type="Pfam" id="PF00561"/>
    </source>
</evidence>
<dbReference type="Gene3D" id="3.40.50.1820">
    <property type="entry name" value="alpha/beta hydrolase"/>
    <property type="match status" value="1"/>
</dbReference>
<dbReference type="InterPro" id="IPR029058">
    <property type="entry name" value="AB_hydrolase_fold"/>
</dbReference>
<dbReference type="RefSeq" id="WP_013423756.1">
    <property type="nucleotide sequence ID" value="NC_014666.1"/>
</dbReference>
<feature type="domain" description="AB hydrolase-1" evidence="1">
    <location>
        <begin position="25"/>
        <end position="275"/>
    </location>
</feature>
<dbReference type="GO" id="GO:0046503">
    <property type="term" value="P:glycerolipid catabolic process"/>
    <property type="evidence" value="ECO:0007669"/>
    <property type="project" value="TreeGrafter"/>
</dbReference>
<evidence type="ECO:0000313" key="3">
    <source>
        <dbReference type="Proteomes" id="UP000002484"/>
    </source>
</evidence>
<dbReference type="PANTHER" id="PTHR43433">
    <property type="entry name" value="HYDROLASE, ALPHA/BETA FOLD FAMILY PROTEIN"/>
    <property type="match status" value="1"/>
</dbReference>